<accession>A0A2A6RNB2</accession>
<dbReference type="GO" id="GO:0004197">
    <property type="term" value="F:cysteine-type endopeptidase activity"/>
    <property type="evidence" value="ECO:0007669"/>
    <property type="project" value="InterPro"/>
</dbReference>
<dbReference type="PANTHER" id="PTHR22576:SF37">
    <property type="entry name" value="MUCOSA-ASSOCIATED LYMPHOID TISSUE LYMPHOMA TRANSLOCATION PROTEIN 1"/>
    <property type="match status" value="1"/>
</dbReference>
<evidence type="ECO:0000313" key="2">
    <source>
        <dbReference type="EMBL" id="PDW04552.1"/>
    </source>
</evidence>
<dbReference type="Pfam" id="PF00656">
    <property type="entry name" value="Peptidase_C14"/>
    <property type="match status" value="1"/>
</dbReference>
<protein>
    <recommendedName>
        <fullName evidence="1">Peptidase C14 caspase domain-containing protein</fullName>
    </recommendedName>
</protein>
<evidence type="ECO:0000313" key="3">
    <source>
        <dbReference type="Proteomes" id="UP000220527"/>
    </source>
</evidence>
<dbReference type="PANTHER" id="PTHR22576">
    <property type="entry name" value="MUCOSA ASSOCIATED LYMPHOID TISSUE LYMPHOMA TRANSLOCATION PROTEIN 1/PARACASPASE"/>
    <property type="match status" value="1"/>
</dbReference>
<comment type="caution">
    <text evidence="2">The sequence shown here is derived from an EMBL/GenBank/DDBJ whole genome shotgun (WGS) entry which is preliminary data.</text>
</comment>
<dbReference type="SUPFAM" id="SSF52129">
    <property type="entry name" value="Caspase-like"/>
    <property type="match status" value="1"/>
</dbReference>
<proteinExistence type="predicted"/>
<feature type="domain" description="Peptidase C14 caspase" evidence="1">
    <location>
        <begin position="84"/>
        <end position="308"/>
    </location>
</feature>
<sequence length="328" mass="35579">MLLNHLFVLSRLQPAQDPTRYQHTLLLAALICKRLDRWSPGSSWPPTRWPEVQWRNPKPASVAVSTPPPPRKLTPTPFTPGAAHALLIGVGGDLPNTIQDAQGLYNTLTDPQRCAYPPQQVTLLTGPKATRRAILDALAQLATVAQHDPQAIITVYFSGHGVGEPASFLLPYGYQISSLATTALSGQEFSERLQAIRASRLLLLLDCCHAGAFTTIKQAGLKPTPLLPELDKLAQGSGRAVIASSHRDEFSYAGKPYSFFTQALLEALAGHGASKADGYAYLADVAMYVGRVVPERTEKRQHPSFNFSESDNFALAYYAGGAIEPKPL</sequence>
<organism evidence="2 3">
    <name type="scientific">Candidatus Viridilinea mediisalina</name>
    <dbReference type="NCBI Taxonomy" id="2024553"/>
    <lineage>
        <taxon>Bacteria</taxon>
        <taxon>Bacillati</taxon>
        <taxon>Chloroflexota</taxon>
        <taxon>Chloroflexia</taxon>
        <taxon>Chloroflexales</taxon>
        <taxon>Chloroflexineae</taxon>
        <taxon>Oscillochloridaceae</taxon>
        <taxon>Candidatus Viridilinea</taxon>
    </lineage>
</organism>
<evidence type="ECO:0000259" key="1">
    <source>
        <dbReference type="Pfam" id="PF00656"/>
    </source>
</evidence>
<keyword evidence="3" id="KW-1185">Reference proteome</keyword>
<dbReference type="InterPro" id="IPR052039">
    <property type="entry name" value="Caspase-related_regulators"/>
</dbReference>
<dbReference type="EMBL" id="NQWI01000008">
    <property type="protein sequence ID" value="PDW04552.1"/>
    <property type="molecule type" value="Genomic_DNA"/>
</dbReference>
<dbReference type="InterPro" id="IPR011600">
    <property type="entry name" value="Pept_C14_caspase"/>
</dbReference>
<gene>
    <name evidence="2" type="ORF">CJ255_03295</name>
</gene>
<dbReference type="Proteomes" id="UP000220527">
    <property type="component" value="Unassembled WGS sequence"/>
</dbReference>
<dbReference type="GO" id="GO:0006508">
    <property type="term" value="P:proteolysis"/>
    <property type="evidence" value="ECO:0007669"/>
    <property type="project" value="InterPro"/>
</dbReference>
<dbReference type="InterPro" id="IPR029030">
    <property type="entry name" value="Caspase-like_dom_sf"/>
</dbReference>
<dbReference type="Gene3D" id="3.40.50.1460">
    <property type="match status" value="1"/>
</dbReference>
<reference evidence="3" key="1">
    <citation type="submission" date="2017-08" db="EMBL/GenBank/DDBJ databases">
        <authorList>
            <person name="Grouzdev D.S."/>
            <person name="Gaisin V.A."/>
            <person name="Rysina M.S."/>
            <person name="Gorlenko V.M."/>
        </authorList>
    </citation>
    <scope>NUCLEOTIDE SEQUENCE [LARGE SCALE GENOMIC DNA]</scope>
    <source>
        <strain evidence="3">Kir15-3F</strain>
    </source>
</reference>
<dbReference type="AlphaFoldDB" id="A0A2A6RNB2"/>
<name>A0A2A6RNB2_9CHLR</name>